<dbReference type="EMBL" id="BMKF01000002">
    <property type="protein sequence ID" value="GGB74012.1"/>
    <property type="molecule type" value="Genomic_DNA"/>
</dbReference>
<protein>
    <recommendedName>
        <fullName evidence="3">Dodecin domain-containing protein</fullName>
    </recommendedName>
</protein>
<dbReference type="InterPro" id="IPR036694">
    <property type="entry name" value="Dodecin-like_sf"/>
</dbReference>
<dbReference type="PANTHER" id="PTHR39324:SF1">
    <property type="entry name" value="CALCIUM DODECIN"/>
    <property type="match status" value="1"/>
</dbReference>
<dbReference type="Pfam" id="PF07311">
    <property type="entry name" value="Dodecin"/>
    <property type="match status" value="1"/>
</dbReference>
<dbReference type="SUPFAM" id="SSF89807">
    <property type="entry name" value="Dodecin-like"/>
    <property type="match status" value="1"/>
</dbReference>
<reference evidence="2" key="1">
    <citation type="journal article" date="2019" name="Int. J. Syst. Evol. Microbiol.">
        <title>The Global Catalogue of Microorganisms (GCM) 10K type strain sequencing project: providing services to taxonomists for standard genome sequencing and annotation.</title>
        <authorList>
            <consortium name="The Broad Institute Genomics Platform"/>
            <consortium name="The Broad Institute Genome Sequencing Center for Infectious Disease"/>
            <person name="Wu L."/>
            <person name="Ma J."/>
        </authorList>
    </citation>
    <scope>NUCLEOTIDE SEQUENCE [LARGE SCALE GENOMIC DNA]</scope>
    <source>
        <strain evidence="2">CGMCC 1.15928</strain>
    </source>
</reference>
<evidence type="ECO:0000313" key="1">
    <source>
        <dbReference type="EMBL" id="GGB74012.1"/>
    </source>
</evidence>
<dbReference type="Gene3D" id="3.30.1660.10">
    <property type="entry name" value="Flavin-binding protein dodecin"/>
    <property type="match status" value="1"/>
</dbReference>
<gene>
    <name evidence="1" type="ORF">GCM10011503_23460</name>
</gene>
<dbReference type="InterPro" id="IPR009923">
    <property type="entry name" value="Dodecin"/>
</dbReference>
<accession>A0ABQ1JPH6</accession>
<dbReference type="Proteomes" id="UP000628854">
    <property type="component" value="Unassembled WGS sequence"/>
</dbReference>
<dbReference type="InterPro" id="IPR025543">
    <property type="entry name" value="Dodecin-like"/>
</dbReference>
<proteinExistence type="predicted"/>
<evidence type="ECO:0000313" key="2">
    <source>
        <dbReference type="Proteomes" id="UP000628854"/>
    </source>
</evidence>
<comment type="caution">
    <text evidence="1">The sequence shown here is derived from an EMBL/GenBank/DDBJ whole genome shotgun (WGS) entry which is preliminary data.</text>
</comment>
<name>A0ABQ1JPH6_9PROT</name>
<organism evidence="1 2">
    <name type="scientific">Henriciella pelagia</name>
    <dbReference type="NCBI Taxonomy" id="1977912"/>
    <lineage>
        <taxon>Bacteria</taxon>
        <taxon>Pseudomonadati</taxon>
        <taxon>Pseudomonadota</taxon>
        <taxon>Alphaproteobacteria</taxon>
        <taxon>Hyphomonadales</taxon>
        <taxon>Hyphomonadaceae</taxon>
        <taxon>Henriciella</taxon>
    </lineage>
</organism>
<keyword evidence="2" id="KW-1185">Reference proteome</keyword>
<dbReference type="RefSeq" id="WP_084391935.1">
    <property type="nucleotide sequence ID" value="NZ_BMKF01000002.1"/>
</dbReference>
<dbReference type="PANTHER" id="PTHR39324">
    <property type="entry name" value="CALCIUM DODECIN"/>
    <property type="match status" value="1"/>
</dbReference>
<sequence length="66" mass="7390">MSVARVTEITAKGNSIQDAMEEGVKRASKTLKNVEHVWVSDIKARVSDGKIDDYYVTMKVTFVLDD</sequence>
<evidence type="ECO:0008006" key="3">
    <source>
        <dbReference type="Google" id="ProtNLM"/>
    </source>
</evidence>